<keyword evidence="9" id="KW-1185">Reference proteome</keyword>
<dbReference type="OMA" id="SQAFAMF"/>
<evidence type="ECO:0000256" key="2">
    <source>
        <dbReference type="ARBA" id="ARBA00022448"/>
    </source>
</evidence>
<organism evidence="8 9">
    <name type="scientific">Sinocyclocheilus grahami</name>
    <name type="common">Dianchi golden-line fish</name>
    <name type="synonym">Barbus grahami</name>
    <dbReference type="NCBI Taxonomy" id="75366"/>
    <lineage>
        <taxon>Eukaryota</taxon>
        <taxon>Metazoa</taxon>
        <taxon>Chordata</taxon>
        <taxon>Craniata</taxon>
        <taxon>Vertebrata</taxon>
        <taxon>Euteleostomi</taxon>
        <taxon>Actinopterygii</taxon>
        <taxon>Neopterygii</taxon>
        <taxon>Teleostei</taxon>
        <taxon>Ostariophysi</taxon>
        <taxon>Cypriniformes</taxon>
        <taxon>Cyprinidae</taxon>
        <taxon>Cyprininae</taxon>
        <taxon>Sinocyclocheilus</taxon>
    </lineage>
</organism>
<protein>
    <submittedName>
        <fullName evidence="8">Solute carrier family 45 member 3-like</fullName>
    </submittedName>
</protein>
<keyword evidence="2" id="KW-0813">Transport</keyword>
<dbReference type="OrthoDB" id="28755at2759"/>
<dbReference type="RefSeq" id="XP_016117097.1">
    <property type="nucleotide sequence ID" value="XM_016261611.1"/>
</dbReference>
<dbReference type="GO" id="GO:0016020">
    <property type="term" value="C:membrane"/>
    <property type="evidence" value="ECO:0007669"/>
    <property type="project" value="UniProtKB-SubCell"/>
</dbReference>
<proteinExistence type="inferred from homology"/>
<dbReference type="InterPro" id="IPR036259">
    <property type="entry name" value="MFS_trans_sf"/>
</dbReference>
<keyword evidence="4 7" id="KW-1133">Transmembrane helix</keyword>
<feature type="transmembrane region" description="Helical" evidence="7">
    <location>
        <begin position="359"/>
        <end position="375"/>
    </location>
</feature>
<dbReference type="KEGG" id="sgh:107575189"/>
<dbReference type="FunFam" id="1.20.1250.20:FF:000230">
    <property type="entry name" value="Solute carrier family 45 member 3"/>
    <property type="match status" value="1"/>
</dbReference>
<evidence type="ECO:0000256" key="7">
    <source>
        <dbReference type="SAM" id="Phobius"/>
    </source>
</evidence>
<dbReference type="Gene3D" id="1.20.1720.10">
    <property type="entry name" value="Multidrug resistance protein D"/>
    <property type="match status" value="1"/>
</dbReference>
<dbReference type="Ensembl" id="ENSSGRT00000112103.1">
    <property type="protein sequence ID" value="ENSSGRP00000105462.1"/>
    <property type="gene ID" value="ENSSGRG00000052196.1"/>
</dbReference>
<dbReference type="AlphaFoldDB" id="A0A672SUJ2"/>
<dbReference type="RefSeq" id="XP_016117103.1">
    <property type="nucleotide sequence ID" value="XM_016261617.1"/>
</dbReference>
<evidence type="ECO:0000313" key="8">
    <source>
        <dbReference type="Ensembl" id="ENSSGRP00000105462.1"/>
    </source>
</evidence>
<dbReference type="SUPFAM" id="SSF103473">
    <property type="entry name" value="MFS general substrate transporter"/>
    <property type="match status" value="1"/>
</dbReference>
<keyword evidence="5 7" id="KW-0472">Membrane</keyword>
<feature type="transmembrane region" description="Helical" evidence="7">
    <location>
        <begin position="523"/>
        <end position="546"/>
    </location>
</feature>
<comment type="subcellular location">
    <subcellularLocation>
        <location evidence="1">Membrane</location>
        <topology evidence="1">Multi-pass membrane protein</topology>
    </subcellularLocation>
</comment>
<accession>A0A672SUJ2</accession>
<dbReference type="GO" id="GO:0008506">
    <property type="term" value="F:sucrose:proton symporter activity"/>
    <property type="evidence" value="ECO:0007669"/>
    <property type="project" value="TreeGrafter"/>
</dbReference>
<dbReference type="GeneID" id="107575189"/>
<dbReference type="PANTHER" id="PTHR19432:SF35">
    <property type="entry name" value="SOLUTE CARRIER FAMILY 45 MEMBER 3 ISOFORM X1"/>
    <property type="match status" value="1"/>
</dbReference>
<feature type="transmembrane region" description="Helical" evidence="7">
    <location>
        <begin position="381"/>
        <end position="398"/>
    </location>
</feature>
<evidence type="ECO:0000256" key="4">
    <source>
        <dbReference type="ARBA" id="ARBA00022989"/>
    </source>
</evidence>
<feature type="transmembrane region" description="Helical" evidence="7">
    <location>
        <begin position="79"/>
        <end position="98"/>
    </location>
</feature>
<feature type="transmembrane region" description="Helical" evidence="7">
    <location>
        <begin position="280"/>
        <end position="298"/>
    </location>
</feature>
<feature type="transmembrane region" description="Helical" evidence="7">
    <location>
        <begin position="118"/>
        <end position="143"/>
    </location>
</feature>
<evidence type="ECO:0000256" key="3">
    <source>
        <dbReference type="ARBA" id="ARBA00022692"/>
    </source>
</evidence>
<keyword evidence="3 7" id="KW-0812">Transmembrane</keyword>
<comment type="similarity">
    <text evidence="6">Belongs to the glycoside-pentoside-hexuronide (GPH) cation symporter transporter (TC 2.A.2) family.</text>
</comment>
<name>A0A672SUJ2_SINGR</name>
<dbReference type="InterPro" id="IPR011701">
    <property type="entry name" value="MFS"/>
</dbReference>
<gene>
    <name evidence="8" type="primary">LOC107575189</name>
</gene>
<feature type="transmembrane region" description="Helical" evidence="7">
    <location>
        <begin position="44"/>
        <end position="67"/>
    </location>
</feature>
<evidence type="ECO:0000313" key="9">
    <source>
        <dbReference type="Proteomes" id="UP000472262"/>
    </source>
</evidence>
<dbReference type="Ensembl" id="ENSSGRT00000112101.1">
    <property type="protein sequence ID" value="ENSSGRP00000105460.1"/>
    <property type="gene ID" value="ENSSGRG00000052196.1"/>
</dbReference>
<feature type="transmembrane region" description="Helical" evidence="7">
    <location>
        <begin position="155"/>
        <end position="174"/>
    </location>
</feature>
<dbReference type="FunFam" id="1.20.1250.20:FF:000193">
    <property type="entry name" value="Solute carrier family 45 member 3"/>
    <property type="match status" value="1"/>
</dbReference>
<evidence type="ECO:0000256" key="5">
    <source>
        <dbReference type="ARBA" id="ARBA00023136"/>
    </source>
</evidence>
<feature type="transmembrane region" description="Helical" evidence="7">
    <location>
        <begin position="12"/>
        <end position="32"/>
    </location>
</feature>
<evidence type="ECO:0000256" key="1">
    <source>
        <dbReference type="ARBA" id="ARBA00004141"/>
    </source>
</evidence>
<sequence length="553" mass="60870">MTGWRSQWRLVLLNSLTCGLEICVAAGITYVPPLLLEAGVEEQYMTMVLGIGPVLGLLFIPLIGSASDQCNSSYGRRRPFIWLLSLGVLLALFIIPHADVLAANLSWGSTRRNQALQVGLLILGVGLLDFCGQVCFTPLEALLSDLYRERDDCGQAFAMFSFMVSLGGCIGYLLPALDWSGGLLSFYLGGQAECLFSLLILIFVVSVLVTMKVSEEPSSTLEPVLLEPGGCIPRSCCYLFQCKLRALKSGPLMCLLRTCWSMTPAIYRSYCHVPRVMRQLCLAQLCSWMGVMSFMLFYTDFVGEGLYEGVPSAAPGTILRQRYDEGIRMGSLGLFLQCATSTLFSLVMSRLVHLFGSRVVYLSSMVCFTFSALVICLSKSVLLVTAMSALTGFAYATLQTLPYTLTCHYHKEKEVYMQNSKTKKAHTNGFTIARDSVCLTLDNGPGDLNHKSDISNGHVSYSRDEPEYYPPLHQNGAALGLESEDFEKRGVGLDFAILDSTFLLSQVFPTLFMGMIVQFTESVTAYIASSAIFSAIGIYFATHIIFDQKDLRS</sequence>
<dbReference type="PANTHER" id="PTHR19432">
    <property type="entry name" value="SUGAR TRANSPORTER"/>
    <property type="match status" value="1"/>
</dbReference>
<reference evidence="8" key="1">
    <citation type="submission" date="2025-05" db="UniProtKB">
        <authorList>
            <consortium name="Ensembl"/>
        </authorList>
    </citation>
    <scope>IDENTIFICATION</scope>
</reference>
<dbReference type="Pfam" id="PF07690">
    <property type="entry name" value="MFS_1"/>
    <property type="match status" value="1"/>
</dbReference>
<feature type="transmembrane region" description="Helical" evidence="7">
    <location>
        <begin position="495"/>
        <end position="517"/>
    </location>
</feature>
<evidence type="ECO:0000256" key="6">
    <source>
        <dbReference type="ARBA" id="ARBA00038193"/>
    </source>
</evidence>
<dbReference type="Proteomes" id="UP000472262">
    <property type="component" value="Unassembled WGS sequence"/>
</dbReference>
<feature type="transmembrane region" description="Helical" evidence="7">
    <location>
        <begin position="186"/>
        <end position="209"/>
    </location>
</feature>
<dbReference type="Gene3D" id="1.20.1250.20">
    <property type="entry name" value="MFS general substrate transporter like domains"/>
    <property type="match status" value="1"/>
</dbReference>
<dbReference type="CDD" id="cd17313">
    <property type="entry name" value="MFS_SLC45_SUC"/>
    <property type="match status" value="1"/>
</dbReference>